<feature type="region of interest" description="Disordered" evidence="1">
    <location>
        <begin position="1"/>
        <end position="59"/>
    </location>
</feature>
<name>A0A1J5QEH7_9ZZZZ</name>
<organism evidence="2">
    <name type="scientific">mine drainage metagenome</name>
    <dbReference type="NCBI Taxonomy" id="410659"/>
    <lineage>
        <taxon>unclassified sequences</taxon>
        <taxon>metagenomes</taxon>
        <taxon>ecological metagenomes</taxon>
    </lineage>
</organism>
<feature type="compositionally biased region" description="Polar residues" evidence="1">
    <location>
        <begin position="1"/>
        <end position="10"/>
    </location>
</feature>
<accession>A0A1J5QEH7</accession>
<dbReference type="AlphaFoldDB" id="A0A1J5QEH7"/>
<evidence type="ECO:0000256" key="1">
    <source>
        <dbReference type="SAM" id="MobiDB-lite"/>
    </source>
</evidence>
<evidence type="ECO:0000313" key="2">
    <source>
        <dbReference type="EMBL" id="OIQ81974.1"/>
    </source>
</evidence>
<comment type="caution">
    <text evidence="2">The sequence shown here is derived from an EMBL/GenBank/DDBJ whole genome shotgun (WGS) entry which is preliminary data.</text>
</comment>
<dbReference type="EMBL" id="MLJW01000859">
    <property type="protein sequence ID" value="OIQ81974.1"/>
    <property type="molecule type" value="Genomic_DNA"/>
</dbReference>
<sequence>MNQKPCTQGNAGPLPSFLDPHGGGGLGAARPWGRSQGNAGPLPSFLDPHGGRGGVPPLGCTQSERALGAAASDQCAIIKFGAMLASPSTSAPGSDCQLRAMPWSGLDAHRNGEAPAWSRTAAPTEVVLHSRSLWRQAGGRPPGWKRHDLCATSRQWPGNTRKMPTCAKLNAPGRPVRKSAFLARRSHACMHRQKTSGRG</sequence>
<proteinExistence type="predicted"/>
<gene>
    <name evidence="2" type="ORF">GALL_362490</name>
</gene>
<reference evidence="2" key="1">
    <citation type="submission" date="2016-10" db="EMBL/GenBank/DDBJ databases">
        <title>Sequence of Gallionella enrichment culture.</title>
        <authorList>
            <person name="Poehlein A."/>
            <person name="Muehling M."/>
            <person name="Daniel R."/>
        </authorList>
    </citation>
    <scope>NUCLEOTIDE SEQUENCE</scope>
</reference>
<protein>
    <submittedName>
        <fullName evidence="2">Uncharacterized protein</fullName>
    </submittedName>
</protein>